<evidence type="ECO:0000313" key="9">
    <source>
        <dbReference type="Proteomes" id="UP000796761"/>
    </source>
</evidence>
<reference evidence="8" key="1">
    <citation type="submission" date="2019-04" db="EMBL/GenBank/DDBJ databases">
        <title>Genome assembly of Zosterops borbonicus 15179.</title>
        <authorList>
            <person name="Leroy T."/>
            <person name="Anselmetti Y."/>
            <person name="Tilak M.-K."/>
            <person name="Nabholz B."/>
        </authorList>
    </citation>
    <scope>NUCLEOTIDE SEQUENCE</scope>
    <source>
        <strain evidence="8">HGM_15179</strain>
        <tissue evidence="8">Muscle</tissue>
    </source>
</reference>
<feature type="compositionally biased region" description="Polar residues" evidence="6">
    <location>
        <begin position="68"/>
        <end position="93"/>
    </location>
</feature>
<dbReference type="Proteomes" id="UP000796761">
    <property type="component" value="Unassembled WGS sequence"/>
</dbReference>
<feature type="compositionally biased region" description="Acidic residues" evidence="6">
    <location>
        <begin position="1277"/>
        <end position="1340"/>
    </location>
</feature>
<keyword evidence="5" id="KW-0966">Cell projection</keyword>
<keyword evidence="4" id="KW-0969">Cilium</keyword>
<evidence type="ECO:0000256" key="4">
    <source>
        <dbReference type="ARBA" id="ARBA00023069"/>
    </source>
</evidence>
<dbReference type="Pfam" id="PF22544">
    <property type="entry name" value="HYDIN_VesB_CFA65-like_Ig"/>
    <property type="match status" value="2"/>
</dbReference>
<feature type="region of interest" description="Disordered" evidence="6">
    <location>
        <begin position="1241"/>
        <end position="1429"/>
    </location>
</feature>
<dbReference type="Gene3D" id="2.60.40.10">
    <property type="entry name" value="Immunoglobulins"/>
    <property type="match status" value="8"/>
</dbReference>
<evidence type="ECO:0000256" key="6">
    <source>
        <dbReference type="SAM" id="MobiDB-lite"/>
    </source>
</evidence>
<name>A0A8K1GFP7_9PASS</name>
<dbReference type="PROSITE" id="PS50202">
    <property type="entry name" value="MSP"/>
    <property type="match status" value="1"/>
</dbReference>
<dbReference type="InterPro" id="IPR008962">
    <property type="entry name" value="PapD-like_sf"/>
</dbReference>
<dbReference type="GO" id="GO:0005930">
    <property type="term" value="C:axoneme"/>
    <property type="evidence" value="ECO:0007669"/>
    <property type="project" value="TreeGrafter"/>
</dbReference>
<dbReference type="PANTHER" id="PTHR23053">
    <property type="entry name" value="DLEC1 DELETED IN LUNG AND ESOPHAGEAL CANCER 1"/>
    <property type="match status" value="1"/>
</dbReference>
<evidence type="ECO:0000256" key="3">
    <source>
        <dbReference type="ARBA" id="ARBA00022490"/>
    </source>
</evidence>
<feature type="compositionally biased region" description="Acidic residues" evidence="6">
    <location>
        <begin position="1378"/>
        <end position="1412"/>
    </location>
</feature>
<dbReference type="GO" id="GO:1904158">
    <property type="term" value="P:axonemal central apparatus assembly"/>
    <property type="evidence" value="ECO:0007669"/>
    <property type="project" value="TreeGrafter"/>
</dbReference>
<feature type="region of interest" description="Disordered" evidence="6">
    <location>
        <begin position="53"/>
        <end position="130"/>
    </location>
</feature>
<feature type="compositionally biased region" description="Acidic residues" evidence="6">
    <location>
        <begin position="1356"/>
        <end position="1365"/>
    </location>
</feature>
<sequence length="1631" mass="182078">MGSDTLHSVAGMEQLLLAHRHVRLQHLELHMPGNRSQPFTKSCLGPPVMTSMGLLGRHIPKTDKDPSAQGTEDSNTELTPSAYQEEMSLTTKQRLARAKKLNLPPIVQPQAKSQTSHHKSSAADPEQSSFQPCPPEVVFQNYTPGEVCEVPVLLRNRDKVPHLLKVTLESSPYFELVGPNSVCRKVPAGLSSTVRVLFTPAENKDYFHKFVCISEKEEFIVPIRAIGARAILDFPDRLDFSQCPVKCTTHRTLLVHNVGNRPAHYQLSTQSPFSVTPATGALDVGDTVQVTVGFHPLKTGDCSTSLVVHYDTGEDTHTSLHGRAVDVQIGLDRDSVTFGKTYITLANLKTVHIHNLSDITAHFQWKAGDTQEEEELKLRGRQYHRLYQQEKDKLCDALKVSGVDTTLQERFALLTHSLHSERAKVKRDPMLFRDDIFSLVPKEGKIRPNCSAEILVFFEPQEARVYEQALYCDISGRENRLPLHLTGEGLGPWLCFNFEELDIGEVFVTGTHSYEAILLNRGRIEAPFSLVPPTTAMGSCFTFLPQEGTVVPGRPEAIRISFCPTILGDFEEQFQFSVAGSPTPALLTIKGFVKAPTFHFDVPALHFGDVSFGFPRTLKCCLFNTSLVSTAVTLRVPGDGSGEPSICSDDQKYKLSSQAWRKEAHGMMKPREFTISPCKGTVRGWGSQDIKVTLCSNTVRDYNLELVLDVEGVGQEVLALTLTARCIVPPLRVLSPVVTFEQCCLKVPYEERLTLVNDSNFPGCYCVLPQEHKEKAAAWYSSSVPAGIIEAHSSVEIPITLKAQSLGKCSITAEVAVFGREGSPLEIHLECIGHGPIVYVYPREINFGRMRVFHDCSKKLFISNQSDIPAAFWAKMAGKHSRWRIEPCKGVVLPNSEVPVIVTANLNDTKEFQDKVKVFVENSPTTLISVRAVGTGTTIVSDELRPVLDLQYHFSCSPCRYEFQLANRGRRLHRLYWSTEGFLVSRWGPRGPAPRSTRDAPQGPRPDSPVFKLWPMYMELGPGQAVEMVLEGCSSTVQEVKERLLCHARVGKETEKKQIMQVDVTCKFIRPVVQISSRAITFRVVKKPSDVLTLQYQPLSIKNTCLLPFSFVLNLEQPFLICSVDQQPLPADSKPMTLDVGEELHLWIQFNPAYEDNLHSRVAERVLRMRLLEHPHEERVTVRGEVFFPNLLLEAEAVDFGCIINDTEQVLYMEITNCSPIPVQYRWSFLMDHNGNAIRFRPSPSEFKHQSSEKGETESVETTKTSETTENSVQDSVQEDSDQEDSAEEDSAEEDSVQEDSAEEESTEEESTKEDSTDEVSTDKDSTEEESTKEDSTDEVSTDKDSTKEDSNKEDPPEEDPDEEHIDQGEDSDQKESDQEESDQEESNQEESYQEDSDQQLSDAEDSLEAEELSTSSPSTSVESQSPVRMRGLSQFSEVEHRDVRMQEVFDVLPAWGELQPGQSELVTFTFFGHPNIVARVKALCHVQGGPTYQVLVTGEASCPSFQLDVEEIDWGQQVFNKVLKAKVTLRNTGFLGFTYMVPNCSTGTAAKPLPGVPMVVPTKGSLAPGEEQVLTVYYLPGKIGVFCTTVRVQVLYLDPAEILLKGEGILCTRTKKQHGDDMVLCEEEDK</sequence>
<evidence type="ECO:0000256" key="2">
    <source>
        <dbReference type="ARBA" id="ARBA00004496"/>
    </source>
</evidence>
<comment type="subcellular location">
    <subcellularLocation>
        <location evidence="1">Cell projection</location>
        <location evidence="1">Cilium</location>
    </subcellularLocation>
    <subcellularLocation>
        <location evidence="2">Cytoplasm</location>
    </subcellularLocation>
</comment>
<gene>
    <name evidence="8" type="ORF">HGM15179_009768</name>
</gene>
<keyword evidence="9" id="KW-1185">Reference proteome</keyword>
<feature type="domain" description="MSP" evidence="7">
    <location>
        <begin position="837"/>
        <end position="949"/>
    </location>
</feature>
<keyword evidence="3" id="KW-0963">Cytoplasm</keyword>
<dbReference type="InterPro" id="IPR000535">
    <property type="entry name" value="MSP_dom"/>
</dbReference>
<dbReference type="InterPro" id="IPR053879">
    <property type="entry name" value="HYDIN_VesB_CFA65-like_Ig"/>
</dbReference>
<evidence type="ECO:0000256" key="1">
    <source>
        <dbReference type="ARBA" id="ARBA00004138"/>
    </source>
</evidence>
<dbReference type="EMBL" id="SWJQ01000271">
    <property type="protein sequence ID" value="TRZ17353.1"/>
    <property type="molecule type" value="Genomic_DNA"/>
</dbReference>
<evidence type="ECO:0000313" key="8">
    <source>
        <dbReference type="EMBL" id="TRZ17353.1"/>
    </source>
</evidence>
<protein>
    <recommendedName>
        <fullName evidence="7">MSP domain-containing protein</fullName>
    </recommendedName>
</protein>
<dbReference type="OrthoDB" id="442692at2759"/>
<dbReference type="SUPFAM" id="SSF49354">
    <property type="entry name" value="PapD-like"/>
    <property type="match status" value="1"/>
</dbReference>
<dbReference type="PANTHER" id="PTHR23053:SF0">
    <property type="entry name" value="HYDROCEPHALUS-INDUCING PROTEIN HOMOLOG"/>
    <property type="match status" value="1"/>
</dbReference>
<dbReference type="InterPro" id="IPR013783">
    <property type="entry name" value="Ig-like_fold"/>
</dbReference>
<evidence type="ECO:0000259" key="7">
    <source>
        <dbReference type="PROSITE" id="PS50202"/>
    </source>
</evidence>
<feature type="compositionally biased region" description="Basic and acidic residues" evidence="6">
    <location>
        <begin position="1246"/>
        <end position="1257"/>
    </location>
</feature>
<evidence type="ECO:0000256" key="5">
    <source>
        <dbReference type="ARBA" id="ARBA00023273"/>
    </source>
</evidence>
<accession>A0A8K1GFP7</accession>
<feature type="compositionally biased region" description="Low complexity" evidence="6">
    <location>
        <begin position="1260"/>
        <end position="1276"/>
    </location>
</feature>
<organism evidence="8 9">
    <name type="scientific">Zosterops borbonicus</name>
    <dbReference type="NCBI Taxonomy" id="364589"/>
    <lineage>
        <taxon>Eukaryota</taxon>
        <taxon>Metazoa</taxon>
        <taxon>Chordata</taxon>
        <taxon>Craniata</taxon>
        <taxon>Vertebrata</taxon>
        <taxon>Euteleostomi</taxon>
        <taxon>Archelosauria</taxon>
        <taxon>Archosauria</taxon>
        <taxon>Dinosauria</taxon>
        <taxon>Saurischia</taxon>
        <taxon>Theropoda</taxon>
        <taxon>Coelurosauria</taxon>
        <taxon>Aves</taxon>
        <taxon>Neognathae</taxon>
        <taxon>Neoaves</taxon>
        <taxon>Telluraves</taxon>
        <taxon>Australaves</taxon>
        <taxon>Passeriformes</taxon>
        <taxon>Sylvioidea</taxon>
        <taxon>Zosteropidae</taxon>
        <taxon>Zosterops</taxon>
    </lineage>
</organism>
<dbReference type="GO" id="GO:0003341">
    <property type="term" value="P:cilium movement"/>
    <property type="evidence" value="ECO:0007669"/>
    <property type="project" value="TreeGrafter"/>
</dbReference>
<feature type="compositionally biased region" description="Basic and acidic residues" evidence="6">
    <location>
        <begin position="1366"/>
        <end position="1377"/>
    </location>
</feature>
<comment type="caution">
    <text evidence="8">The sequence shown here is derived from an EMBL/GenBank/DDBJ whole genome shotgun (WGS) entry which is preliminary data.</text>
</comment>
<dbReference type="InterPro" id="IPR033305">
    <property type="entry name" value="Hydin-like"/>
</dbReference>
<proteinExistence type="predicted"/>
<feature type="compositionally biased region" description="Low complexity" evidence="6">
    <location>
        <begin position="1413"/>
        <end position="1428"/>
    </location>
</feature>
<feature type="compositionally biased region" description="Basic and acidic residues" evidence="6">
    <location>
        <begin position="1341"/>
        <end position="1355"/>
    </location>
</feature>